<dbReference type="WBParaSite" id="PSAMB.scaffold3size181960.g437.t1">
    <property type="protein sequence ID" value="PSAMB.scaffold3size181960.g437.t1"/>
    <property type="gene ID" value="PSAMB.scaffold3size181960.g437"/>
</dbReference>
<reference evidence="4" key="1">
    <citation type="submission" date="2022-11" db="UniProtKB">
        <authorList>
            <consortium name="WormBaseParasite"/>
        </authorList>
    </citation>
    <scope>IDENTIFICATION</scope>
</reference>
<proteinExistence type="predicted"/>
<keyword evidence="3" id="KW-1185">Reference proteome</keyword>
<feature type="signal peptide" evidence="2">
    <location>
        <begin position="1"/>
        <end position="26"/>
    </location>
</feature>
<feature type="chain" id="PRO_5037019582" evidence="2">
    <location>
        <begin position="27"/>
        <end position="149"/>
    </location>
</feature>
<protein>
    <submittedName>
        <fullName evidence="4">Uncharacterized protein</fullName>
    </submittedName>
</protein>
<keyword evidence="1" id="KW-0812">Transmembrane</keyword>
<evidence type="ECO:0000313" key="4">
    <source>
        <dbReference type="WBParaSite" id="PSAMB.scaffold3size181960.g437.t1"/>
    </source>
</evidence>
<name>A0A914WEH3_9BILA</name>
<feature type="transmembrane region" description="Helical" evidence="1">
    <location>
        <begin position="129"/>
        <end position="146"/>
    </location>
</feature>
<keyword evidence="1" id="KW-0472">Membrane</keyword>
<evidence type="ECO:0000256" key="1">
    <source>
        <dbReference type="SAM" id="Phobius"/>
    </source>
</evidence>
<organism evidence="3 4">
    <name type="scientific">Plectus sambesii</name>
    <dbReference type="NCBI Taxonomy" id="2011161"/>
    <lineage>
        <taxon>Eukaryota</taxon>
        <taxon>Metazoa</taxon>
        <taxon>Ecdysozoa</taxon>
        <taxon>Nematoda</taxon>
        <taxon>Chromadorea</taxon>
        <taxon>Plectida</taxon>
        <taxon>Plectina</taxon>
        <taxon>Plectoidea</taxon>
        <taxon>Plectidae</taxon>
        <taxon>Plectus</taxon>
    </lineage>
</organism>
<dbReference type="AlphaFoldDB" id="A0A914WEH3"/>
<dbReference type="Proteomes" id="UP000887566">
    <property type="component" value="Unplaced"/>
</dbReference>
<sequence length="149" mass="16108">MEGFSIVRLAVFAIVFAEFSFRSSLAAINNPWVNCSASVDEDASATLLCHTCMGGDSEGCNGGATCCTGSCFKLIDEEHDIVARGCRNESQEDGSVSSWVTNVKLYWGNNELLQGRAYYCNNENYCNRGSSLIASVILLLVTLGILKAR</sequence>
<keyword evidence="2" id="KW-0732">Signal</keyword>
<keyword evidence="1" id="KW-1133">Transmembrane helix</keyword>
<accession>A0A914WEH3</accession>
<evidence type="ECO:0000313" key="3">
    <source>
        <dbReference type="Proteomes" id="UP000887566"/>
    </source>
</evidence>
<evidence type="ECO:0000256" key="2">
    <source>
        <dbReference type="SAM" id="SignalP"/>
    </source>
</evidence>